<dbReference type="AlphaFoldDB" id="A0A497YA87"/>
<dbReference type="Gene3D" id="3.40.50.720">
    <property type="entry name" value="NAD(P)-binding Rossmann-like Domain"/>
    <property type="match status" value="1"/>
</dbReference>
<evidence type="ECO:0000313" key="6">
    <source>
        <dbReference type="Proteomes" id="UP000273898"/>
    </source>
</evidence>
<dbReference type="PRINTS" id="PR00080">
    <property type="entry name" value="SDRFAMILY"/>
</dbReference>
<keyword evidence="7" id="KW-1185">Reference proteome</keyword>
<evidence type="ECO:0000256" key="3">
    <source>
        <dbReference type="RuleBase" id="RU000363"/>
    </source>
</evidence>
<dbReference type="Proteomes" id="UP000273898">
    <property type="component" value="Unassembled WGS sequence"/>
</dbReference>
<dbReference type="GO" id="GO:0016020">
    <property type="term" value="C:membrane"/>
    <property type="evidence" value="ECO:0007669"/>
    <property type="project" value="TreeGrafter"/>
</dbReference>
<dbReference type="OrthoDB" id="1235794at2"/>
<keyword evidence="2" id="KW-0560">Oxidoreductase</keyword>
<dbReference type="SUPFAM" id="SSF51735">
    <property type="entry name" value="NAD(P)-binding Rossmann-fold domains"/>
    <property type="match status" value="1"/>
</dbReference>
<dbReference type="CDD" id="cd05233">
    <property type="entry name" value="SDR_c"/>
    <property type="match status" value="1"/>
</dbReference>
<evidence type="ECO:0000313" key="7">
    <source>
        <dbReference type="Proteomes" id="UP000297429"/>
    </source>
</evidence>
<evidence type="ECO:0000256" key="2">
    <source>
        <dbReference type="ARBA" id="ARBA00023002"/>
    </source>
</evidence>
<name>A0A497YA87_9SPHI</name>
<dbReference type="EMBL" id="RCCK01000010">
    <property type="protein sequence ID" value="RLJ80474.1"/>
    <property type="molecule type" value="Genomic_DNA"/>
</dbReference>
<dbReference type="PIRSF" id="PIRSF000126">
    <property type="entry name" value="11-beta-HSD1"/>
    <property type="match status" value="1"/>
</dbReference>
<dbReference type="PANTHER" id="PTHR44196:SF2">
    <property type="entry name" value="SHORT-CHAIN DEHYDROGENASE-RELATED"/>
    <property type="match status" value="1"/>
</dbReference>
<dbReference type="Pfam" id="PF00106">
    <property type="entry name" value="adh_short"/>
    <property type="match status" value="1"/>
</dbReference>
<reference evidence="4 6" key="1">
    <citation type="submission" date="2018-10" db="EMBL/GenBank/DDBJ databases">
        <title>Genomic Encyclopedia of Archaeal and Bacterial Type Strains, Phase II (KMG-II): from individual species to whole genera.</title>
        <authorList>
            <person name="Goeker M."/>
        </authorList>
    </citation>
    <scope>NUCLEOTIDE SEQUENCE [LARGE SCALE GENOMIC DNA]</scope>
    <source>
        <strain evidence="4 6">DSM 19624</strain>
    </source>
</reference>
<proteinExistence type="inferred from homology"/>
<dbReference type="PANTHER" id="PTHR44196">
    <property type="entry name" value="DEHYDROGENASE/REDUCTASE SDR FAMILY MEMBER 7B"/>
    <property type="match status" value="1"/>
</dbReference>
<evidence type="ECO:0000256" key="1">
    <source>
        <dbReference type="ARBA" id="ARBA00006484"/>
    </source>
</evidence>
<dbReference type="InterPro" id="IPR036291">
    <property type="entry name" value="NAD(P)-bd_dom_sf"/>
</dbReference>
<dbReference type="Proteomes" id="UP000297429">
    <property type="component" value="Unassembled WGS sequence"/>
</dbReference>
<comment type="similarity">
    <text evidence="1 3">Belongs to the short-chain dehydrogenases/reductases (SDR) family.</text>
</comment>
<reference evidence="5 7" key="2">
    <citation type="submission" date="2019-03" db="EMBL/GenBank/DDBJ databases">
        <authorList>
            <person name="He R.-H."/>
        </authorList>
    </citation>
    <scope>NUCLEOTIDE SEQUENCE [LARGE SCALE GENOMIC DNA]</scope>
    <source>
        <strain evidence="5 7">DSM 19624</strain>
    </source>
</reference>
<dbReference type="InterPro" id="IPR002347">
    <property type="entry name" value="SDR_fam"/>
</dbReference>
<sequence>MKVTLITGASGGIGEAIANGFAQRKQNLLLIARNAEKLEKLCKQLHGQFGIQAQFIAADLSKTGAAEEVFEETQQRGLEVEMLINNAGIGSGGEFSELSLPSELNMLQLNIISLVALTHLFLPQMQQRKKGTIVNIASLAAFAPVPYMATYAATKAFVRSFTEAITQECKPHKVHILLFCPGLTKTNFNSAAGIDNEKAVGLSADYKNAPTQTPQQVAQEALNALDSRKNFAISGKLNRLTVKLTAILPNRLITSIFAKMYRKKLGL</sequence>
<comment type="caution">
    <text evidence="4">The sequence shown here is derived from an EMBL/GenBank/DDBJ whole genome shotgun (WGS) entry which is preliminary data.</text>
</comment>
<dbReference type="EMBL" id="SOPX01000002">
    <property type="protein sequence ID" value="TFB31747.1"/>
    <property type="molecule type" value="Genomic_DNA"/>
</dbReference>
<evidence type="ECO:0000313" key="4">
    <source>
        <dbReference type="EMBL" id="RLJ80474.1"/>
    </source>
</evidence>
<evidence type="ECO:0000313" key="5">
    <source>
        <dbReference type="EMBL" id="TFB31747.1"/>
    </source>
</evidence>
<protein>
    <submittedName>
        <fullName evidence="5">SDR family oxidoreductase</fullName>
    </submittedName>
</protein>
<dbReference type="PRINTS" id="PR00081">
    <property type="entry name" value="GDHRDH"/>
</dbReference>
<dbReference type="RefSeq" id="WP_121283075.1">
    <property type="nucleotide sequence ID" value="NZ_RCCK01000010.1"/>
</dbReference>
<gene>
    <name evidence="4" type="ORF">BCL90_1252</name>
    <name evidence="5" type="ORF">E3V97_14300</name>
</gene>
<accession>A0A497YA87</accession>
<organism evidence="4 6">
    <name type="scientific">Pedobacter alluvionis</name>
    <dbReference type="NCBI Taxonomy" id="475253"/>
    <lineage>
        <taxon>Bacteria</taxon>
        <taxon>Pseudomonadati</taxon>
        <taxon>Bacteroidota</taxon>
        <taxon>Sphingobacteriia</taxon>
        <taxon>Sphingobacteriales</taxon>
        <taxon>Sphingobacteriaceae</taxon>
        <taxon>Pedobacter</taxon>
    </lineage>
</organism>
<dbReference type="GO" id="GO:0016491">
    <property type="term" value="F:oxidoreductase activity"/>
    <property type="evidence" value="ECO:0007669"/>
    <property type="project" value="UniProtKB-KW"/>
</dbReference>